<keyword evidence="3" id="KW-0255">Endonuclease</keyword>
<name>A0A3A1Y7C1_9GAMM</name>
<dbReference type="NCBIfam" id="TIGR00255">
    <property type="entry name" value="YicC/YloC family endoribonuclease"/>
    <property type="match status" value="1"/>
</dbReference>
<dbReference type="PANTHER" id="PTHR30636">
    <property type="entry name" value="UPF0701 PROTEIN YICC"/>
    <property type="match status" value="1"/>
</dbReference>
<comment type="similarity">
    <text evidence="5">Belongs to the YicC/YloC family.</text>
</comment>
<feature type="domain" description="Endoribonuclease YicC-like N-terminal" evidence="6">
    <location>
        <begin position="2"/>
        <end position="160"/>
    </location>
</feature>
<gene>
    <name evidence="8" type="ORF">CJP74_02575</name>
</gene>
<evidence type="ECO:0000259" key="6">
    <source>
        <dbReference type="Pfam" id="PF03755"/>
    </source>
</evidence>
<dbReference type="InterPro" id="IPR005229">
    <property type="entry name" value="YicC/YloC-like"/>
</dbReference>
<evidence type="ECO:0000256" key="3">
    <source>
        <dbReference type="ARBA" id="ARBA00022759"/>
    </source>
</evidence>
<evidence type="ECO:0000259" key="7">
    <source>
        <dbReference type="Pfam" id="PF08340"/>
    </source>
</evidence>
<proteinExistence type="inferred from homology"/>
<keyword evidence="2" id="KW-0540">Nuclease</keyword>
<comment type="cofactor">
    <cofactor evidence="1">
        <name>a divalent metal cation</name>
        <dbReference type="ChEBI" id="CHEBI:60240"/>
    </cofactor>
</comment>
<keyword evidence="9" id="KW-1185">Reference proteome</keyword>
<evidence type="ECO:0000313" key="8">
    <source>
        <dbReference type="EMBL" id="RIY33159.1"/>
    </source>
</evidence>
<feature type="domain" description="Endoribonuclease YicC-like C-terminal" evidence="7">
    <location>
        <begin position="180"/>
        <end position="296"/>
    </location>
</feature>
<dbReference type="GO" id="GO:0016787">
    <property type="term" value="F:hydrolase activity"/>
    <property type="evidence" value="ECO:0007669"/>
    <property type="project" value="UniProtKB-KW"/>
</dbReference>
<dbReference type="RefSeq" id="WP_119496719.1">
    <property type="nucleotide sequence ID" value="NZ_NRJH01000020.1"/>
</dbReference>
<protein>
    <submittedName>
        <fullName evidence="8">YicC family protein</fullName>
    </submittedName>
</protein>
<dbReference type="Pfam" id="PF03755">
    <property type="entry name" value="YicC-like_N"/>
    <property type="match status" value="1"/>
</dbReference>
<dbReference type="OrthoDB" id="9771229at2"/>
<comment type="caution">
    <text evidence="8">The sequence shown here is derived from an EMBL/GenBank/DDBJ whole genome shotgun (WGS) entry which is preliminary data.</text>
</comment>
<evidence type="ECO:0000256" key="5">
    <source>
        <dbReference type="ARBA" id="ARBA00035648"/>
    </source>
</evidence>
<dbReference type="Pfam" id="PF08340">
    <property type="entry name" value="YicC-like_C"/>
    <property type="match status" value="1"/>
</dbReference>
<dbReference type="EMBL" id="NRJH01000020">
    <property type="protein sequence ID" value="RIY33159.1"/>
    <property type="molecule type" value="Genomic_DNA"/>
</dbReference>
<dbReference type="InterPro" id="IPR013551">
    <property type="entry name" value="YicC-like_C"/>
</dbReference>
<dbReference type="InterPro" id="IPR013527">
    <property type="entry name" value="YicC-like_N"/>
</dbReference>
<dbReference type="Proteomes" id="UP000266258">
    <property type="component" value="Unassembled WGS sequence"/>
</dbReference>
<dbReference type="AlphaFoldDB" id="A0A3A1Y7C1"/>
<dbReference type="PANTHER" id="PTHR30636:SF3">
    <property type="entry name" value="UPF0701 PROTEIN YICC"/>
    <property type="match status" value="1"/>
</dbReference>
<accession>A0A3A1Y7C1</accession>
<reference evidence="8 9" key="1">
    <citation type="submission" date="2017-08" db="EMBL/GenBank/DDBJ databases">
        <title>Reclassification of Bisgaard taxon 37 and 44.</title>
        <authorList>
            <person name="Christensen H."/>
        </authorList>
    </citation>
    <scope>NUCLEOTIDE SEQUENCE [LARGE SCALE GENOMIC DNA]</scope>
    <source>
        <strain evidence="8 9">B96_4</strain>
    </source>
</reference>
<organism evidence="8 9">
    <name type="scientific">Psittacicella melopsittaci</name>
    <dbReference type="NCBI Taxonomy" id="2028576"/>
    <lineage>
        <taxon>Bacteria</taxon>
        <taxon>Pseudomonadati</taxon>
        <taxon>Pseudomonadota</taxon>
        <taxon>Gammaproteobacteria</taxon>
        <taxon>Pasteurellales</taxon>
        <taxon>Psittacicellaceae</taxon>
        <taxon>Psittacicella</taxon>
    </lineage>
</organism>
<dbReference type="GO" id="GO:0004521">
    <property type="term" value="F:RNA endonuclease activity"/>
    <property type="evidence" value="ECO:0007669"/>
    <property type="project" value="InterPro"/>
</dbReference>
<evidence type="ECO:0000256" key="1">
    <source>
        <dbReference type="ARBA" id="ARBA00001968"/>
    </source>
</evidence>
<keyword evidence="4" id="KW-0378">Hydrolase</keyword>
<sequence length="296" mass="34286">MLRSMTGFVSHELMIGNYQVVWEIRTLNHRFFDMSIKLPESLRCIELDLRTVAKERIRRGKMDVSLYFKNRSLKSSFEVSPERLEELVGYFKEATAIFSQGLGDQARIQVNLEQVLSNPALTGNDGRNFTDEFKAQIVQSFEQAISRLETARTDEGKRLHDVLEMCLCSMKQITAEICQYSRAMKDQAYAKLVARIKELAENVTVDPVRMEQEVLLIAQKADIQEEIDRLNSHYCEITKLLSSDEQVGRKLDFLMQELNRESNTICSKSTDINIINRAVNLKTYIEQMREQIQNIE</sequence>
<evidence type="ECO:0000313" key="9">
    <source>
        <dbReference type="Proteomes" id="UP000266258"/>
    </source>
</evidence>
<evidence type="ECO:0000256" key="4">
    <source>
        <dbReference type="ARBA" id="ARBA00022801"/>
    </source>
</evidence>
<evidence type="ECO:0000256" key="2">
    <source>
        <dbReference type="ARBA" id="ARBA00022722"/>
    </source>
</evidence>